<sequence>MIMKKVFLLAALFAMSNSSFAAMAESCQQYFNDIDALVEQAAATSEQAKQQFDAMKPQLEASKKQLETVAASDQDAACKQALASMVQIKQALGLK</sequence>
<name>A0A8X6JWN1_SALDU</name>
<dbReference type="AlphaFoldDB" id="A0A8X6JWN1"/>
<gene>
    <name evidence="2" type="ORF">SD3246_0114</name>
</gene>
<feature type="signal peptide" evidence="1">
    <location>
        <begin position="1"/>
        <end position="21"/>
    </location>
</feature>
<evidence type="ECO:0008006" key="4">
    <source>
        <dbReference type="Google" id="ProtNLM"/>
    </source>
</evidence>
<accession>A0A8X6JWN1</accession>
<protein>
    <recommendedName>
        <fullName evidence="4">DUF5339 domain-containing protein</fullName>
    </recommendedName>
</protein>
<evidence type="ECO:0000313" key="2">
    <source>
        <dbReference type="EMBL" id="EGE28151.1"/>
    </source>
</evidence>
<proteinExistence type="predicted"/>
<reference evidence="2" key="1">
    <citation type="journal article" date="2011" name="J. Bacteriol.">
        <title>Genome sequences of Salmonella enterica serovar typhimurium, Choleraesuis, Dublin, and Gallinarum strains of well- defined virulence in food-producing animals.</title>
        <authorList>
            <person name="Richardson E.J."/>
            <person name="Limaye B."/>
            <person name="Inamdar H."/>
            <person name="Datta A."/>
            <person name="Manjari K.S."/>
            <person name="Pullinger G.D."/>
            <person name="Thomson N.R."/>
            <person name="Joshi R.R."/>
            <person name="Watson M."/>
            <person name="Stevens M.P."/>
        </authorList>
    </citation>
    <scope>NUCLEOTIDE SEQUENCE [LARGE SCALE GENOMIC DNA]</scope>
    <source>
        <strain evidence="2">3246</strain>
    </source>
</reference>
<organism evidence="2 3">
    <name type="scientific">Salmonella enterica subsp. enterica serovar Dublin str. SD3246</name>
    <dbReference type="NCBI Taxonomy" id="909945"/>
    <lineage>
        <taxon>Bacteria</taxon>
        <taxon>Pseudomonadati</taxon>
        <taxon>Pseudomonadota</taxon>
        <taxon>Gammaproteobacteria</taxon>
        <taxon>Enterobacterales</taxon>
        <taxon>Enterobacteriaceae</taxon>
        <taxon>Salmonella</taxon>
    </lineage>
</organism>
<feature type="chain" id="PRO_5036470909" description="DUF5339 domain-containing protein" evidence="1">
    <location>
        <begin position="22"/>
        <end position="95"/>
    </location>
</feature>
<keyword evidence="1" id="KW-0732">Signal</keyword>
<evidence type="ECO:0000256" key="1">
    <source>
        <dbReference type="SAM" id="SignalP"/>
    </source>
</evidence>
<dbReference type="Pfam" id="PF17274">
    <property type="entry name" value="DUF5339"/>
    <property type="match status" value="1"/>
</dbReference>
<evidence type="ECO:0000313" key="3">
    <source>
        <dbReference type="Proteomes" id="UP000002794"/>
    </source>
</evidence>
<dbReference type="EMBL" id="CM001151">
    <property type="protein sequence ID" value="EGE28151.1"/>
    <property type="molecule type" value="Genomic_DNA"/>
</dbReference>
<dbReference type="InterPro" id="IPR020493">
    <property type="entry name" value="Uncharacterised_HI0310"/>
</dbReference>
<dbReference type="Proteomes" id="UP000002794">
    <property type="component" value="Chromosome"/>
</dbReference>